<dbReference type="PANTHER" id="PTHR30244">
    <property type="entry name" value="TRANSAMINASE"/>
    <property type="match status" value="1"/>
</dbReference>
<dbReference type="Gene3D" id="3.40.640.10">
    <property type="entry name" value="Type I PLP-dependent aspartate aminotransferase-like (Major domain)"/>
    <property type="match status" value="1"/>
</dbReference>
<dbReference type="GO" id="GO:0008483">
    <property type="term" value="F:transaminase activity"/>
    <property type="evidence" value="ECO:0007669"/>
    <property type="project" value="TreeGrafter"/>
</dbReference>
<comment type="similarity">
    <text evidence="4">Belongs to the DegT/DnrJ/EryC1 family.</text>
</comment>
<name>A0A927RHV9_9ACTN</name>
<comment type="cofactor">
    <cofactor evidence="1">
        <name>pyridoxal 5'-phosphate</name>
        <dbReference type="ChEBI" id="CHEBI:597326"/>
    </cofactor>
</comment>
<dbReference type="CDD" id="cd00616">
    <property type="entry name" value="AHBA_syn"/>
    <property type="match status" value="1"/>
</dbReference>
<evidence type="ECO:0000256" key="2">
    <source>
        <dbReference type="PIRSR" id="PIRSR000390-1"/>
    </source>
</evidence>
<dbReference type="Proteomes" id="UP000638648">
    <property type="component" value="Unassembled WGS sequence"/>
</dbReference>
<dbReference type="SUPFAM" id="SSF53383">
    <property type="entry name" value="PLP-dependent transferases"/>
    <property type="match status" value="1"/>
</dbReference>
<dbReference type="InterPro" id="IPR015421">
    <property type="entry name" value="PyrdxlP-dep_Trfase_major"/>
</dbReference>
<evidence type="ECO:0000313" key="6">
    <source>
        <dbReference type="Proteomes" id="UP000638648"/>
    </source>
</evidence>
<evidence type="ECO:0000313" key="5">
    <source>
        <dbReference type="EMBL" id="MBE1603903.1"/>
    </source>
</evidence>
<sequence>MRTYEVSFAHRASLLDDGDLAAVAELIRSNDPLSGGRRRDAFEAAFAAYTGTRHALSVTSGTVALEIAIRLLGLEPGDEVIVTPQTYHATIQALLEQRVRVVFCDVDPRSINMDPAALASLIGPRTRAVVLVHYGGLPAEMDTITTLARAHGAVVIEDCAHALGASYRGRMPGSLGDIGCFSFFATKNITTLGQGGMLTFDRDDWAERVRQVRANEIDGRFVPLDMAGEPAPASLPWMKFHGGAYQRACVDVIRTGTNANMPEAAAVVGLSQLAKLGSLIDRRRQIAARLDSVVDGFPEVRPHRPPPDVEHAYHLYTFFADAGNDARDQIVRELDSRGVEVQLRYFPLHLRPEWRRQGHGPGECPVAEDSWFSRHVNLPCHPGLSDDQVDFLAHALKDSLAAVLADADARHEAIEDKLRQVDG</sequence>
<keyword evidence="6" id="KW-1185">Reference proteome</keyword>
<dbReference type="RefSeq" id="WP_192748601.1">
    <property type="nucleotide sequence ID" value="NZ_BAABJL010000073.1"/>
</dbReference>
<organism evidence="5 6">
    <name type="scientific">Actinopolymorpha pittospori</name>
    <dbReference type="NCBI Taxonomy" id="648752"/>
    <lineage>
        <taxon>Bacteria</taxon>
        <taxon>Bacillati</taxon>
        <taxon>Actinomycetota</taxon>
        <taxon>Actinomycetes</taxon>
        <taxon>Propionibacteriales</taxon>
        <taxon>Actinopolymorphaceae</taxon>
        <taxon>Actinopolymorpha</taxon>
    </lineage>
</organism>
<protein>
    <submittedName>
        <fullName evidence="5">dTDP-4-amino-4,6-dideoxygalactose transaminase</fullName>
    </submittedName>
</protein>
<dbReference type="InterPro" id="IPR015422">
    <property type="entry name" value="PyrdxlP-dep_Trfase_small"/>
</dbReference>
<dbReference type="Gene3D" id="3.90.1150.10">
    <property type="entry name" value="Aspartate Aminotransferase, domain 1"/>
    <property type="match status" value="1"/>
</dbReference>
<keyword evidence="3 4" id="KW-0663">Pyridoxal phosphate</keyword>
<accession>A0A927RHV9</accession>
<dbReference type="EMBL" id="JADBEM010000001">
    <property type="protein sequence ID" value="MBE1603903.1"/>
    <property type="molecule type" value="Genomic_DNA"/>
</dbReference>
<dbReference type="GO" id="GO:0000271">
    <property type="term" value="P:polysaccharide biosynthetic process"/>
    <property type="evidence" value="ECO:0007669"/>
    <property type="project" value="TreeGrafter"/>
</dbReference>
<evidence type="ECO:0000256" key="1">
    <source>
        <dbReference type="ARBA" id="ARBA00001933"/>
    </source>
</evidence>
<dbReference type="Pfam" id="PF01041">
    <property type="entry name" value="DegT_DnrJ_EryC1"/>
    <property type="match status" value="1"/>
</dbReference>
<evidence type="ECO:0000256" key="4">
    <source>
        <dbReference type="RuleBase" id="RU004508"/>
    </source>
</evidence>
<dbReference type="InterPro" id="IPR000653">
    <property type="entry name" value="DegT/StrS_aminotransferase"/>
</dbReference>
<reference evidence="5" key="1">
    <citation type="submission" date="2020-10" db="EMBL/GenBank/DDBJ databases">
        <title>Sequencing the genomes of 1000 actinobacteria strains.</title>
        <authorList>
            <person name="Klenk H.-P."/>
        </authorList>
    </citation>
    <scope>NUCLEOTIDE SEQUENCE</scope>
    <source>
        <strain evidence="5">DSM 45354</strain>
    </source>
</reference>
<feature type="modified residue" description="N6-(pyridoxal phosphate)lysine" evidence="3">
    <location>
        <position position="187"/>
    </location>
</feature>
<comment type="caution">
    <text evidence="5">The sequence shown here is derived from an EMBL/GenBank/DDBJ whole genome shotgun (WGS) entry which is preliminary data.</text>
</comment>
<dbReference type="PIRSF" id="PIRSF000390">
    <property type="entry name" value="PLP_StrS"/>
    <property type="match status" value="1"/>
</dbReference>
<dbReference type="GO" id="GO:0030170">
    <property type="term" value="F:pyridoxal phosphate binding"/>
    <property type="evidence" value="ECO:0007669"/>
    <property type="project" value="TreeGrafter"/>
</dbReference>
<proteinExistence type="inferred from homology"/>
<gene>
    <name evidence="5" type="ORF">HEB94_000751</name>
</gene>
<feature type="active site" description="Proton acceptor" evidence="2">
    <location>
        <position position="187"/>
    </location>
</feature>
<dbReference type="InterPro" id="IPR015424">
    <property type="entry name" value="PyrdxlP-dep_Trfase"/>
</dbReference>
<evidence type="ECO:0000256" key="3">
    <source>
        <dbReference type="PIRSR" id="PIRSR000390-2"/>
    </source>
</evidence>
<dbReference type="AlphaFoldDB" id="A0A927RHV9"/>
<dbReference type="PANTHER" id="PTHR30244:SF34">
    <property type="entry name" value="DTDP-4-AMINO-4,6-DIDEOXYGALACTOSE TRANSAMINASE"/>
    <property type="match status" value="1"/>
</dbReference>